<comment type="caution">
    <text evidence="1">The sequence shown here is derived from an EMBL/GenBank/DDBJ whole genome shotgun (WGS) entry which is preliminary data.</text>
</comment>
<accession>A0ACB9RI77</accession>
<name>A0ACB9RI77_9MYRT</name>
<dbReference type="EMBL" id="CM042883">
    <property type="protein sequence ID" value="KAI4378554.1"/>
    <property type="molecule type" value="Genomic_DNA"/>
</dbReference>
<evidence type="ECO:0000313" key="1">
    <source>
        <dbReference type="EMBL" id="KAI4378554.1"/>
    </source>
</evidence>
<sequence length="340" mass="37859">MDISRWRSHLTFRTLYVLLLGQLISFLYALASFTSSFIATLGVDAPLSQMLSTYAGLALIYGTIMVFRRRGMQVPWYWYLLLGFVDVQGNYFINKAYQYTSITSVSMLQCWTIVWAIVLTFMFIGTRYSLWQLLGAALSVVGLGIVMLSDADVGGGDSPRPVLGDSLVIVGTVFTATSNVSEEFCVKKKDRVEMLTMLGTFGFLFSVVEISIFERDDIASIKWSTELVLALVGFVLSCIAIYSLTPFLLKMSGAAMFNLSAITAGLWSVVFRIFIYDQQVDWLYYFAFGVIIAGIVIYSTSGKDMTHPSTVGNGNVDQYHELPSGNDTQPRTMDRVTSEE</sequence>
<proteinExistence type="predicted"/>
<dbReference type="Proteomes" id="UP001057402">
    <property type="component" value="Chromosome 4"/>
</dbReference>
<organism evidence="1 2">
    <name type="scientific">Melastoma candidum</name>
    <dbReference type="NCBI Taxonomy" id="119954"/>
    <lineage>
        <taxon>Eukaryota</taxon>
        <taxon>Viridiplantae</taxon>
        <taxon>Streptophyta</taxon>
        <taxon>Embryophyta</taxon>
        <taxon>Tracheophyta</taxon>
        <taxon>Spermatophyta</taxon>
        <taxon>Magnoliopsida</taxon>
        <taxon>eudicotyledons</taxon>
        <taxon>Gunneridae</taxon>
        <taxon>Pentapetalae</taxon>
        <taxon>rosids</taxon>
        <taxon>malvids</taxon>
        <taxon>Myrtales</taxon>
        <taxon>Melastomataceae</taxon>
        <taxon>Melastomatoideae</taxon>
        <taxon>Melastomateae</taxon>
        <taxon>Melastoma</taxon>
    </lineage>
</organism>
<protein>
    <submittedName>
        <fullName evidence="1">Uncharacterized protein</fullName>
    </submittedName>
</protein>
<evidence type="ECO:0000313" key="2">
    <source>
        <dbReference type="Proteomes" id="UP001057402"/>
    </source>
</evidence>
<reference evidence="2" key="1">
    <citation type="journal article" date="2023" name="Front. Plant Sci.">
        <title>Chromosomal-level genome assembly of Melastoma candidum provides insights into trichome evolution.</title>
        <authorList>
            <person name="Zhong Y."/>
            <person name="Wu W."/>
            <person name="Sun C."/>
            <person name="Zou P."/>
            <person name="Liu Y."/>
            <person name="Dai S."/>
            <person name="Zhou R."/>
        </authorList>
    </citation>
    <scope>NUCLEOTIDE SEQUENCE [LARGE SCALE GENOMIC DNA]</scope>
</reference>
<gene>
    <name evidence="1" type="ORF">MLD38_016018</name>
</gene>
<keyword evidence="2" id="KW-1185">Reference proteome</keyword>